<sequence length="252" mass="27297">MSNILLNGKDVAGNTPLHRLVNIRLQTATESLFRYGKAPTRLSRFIHDARVDKMALNKEDLNAIDIILDDDHTLSEVERLWKTYSGARPSHPINDGVRLVENNKVGKDTEKEAIGVLLVVATLIATVTFAAGFTVPGGYQSEKGPEQGSAILTRNAAFKAFVLTNTIAMIISSSTVLAYLIVSLRVAFRKIIGLPYLENKAVSMLCAMLAMVIAFITGTYAVLGTSSVLAIVVCVVGFSFFLGCSIWNCRGS</sequence>
<keyword evidence="10" id="KW-1185">Reference proteome</keyword>
<feature type="domain" description="PGG" evidence="8">
    <location>
        <begin position="109"/>
        <end position="222"/>
    </location>
</feature>
<evidence type="ECO:0000256" key="4">
    <source>
        <dbReference type="ARBA" id="ARBA00022989"/>
    </source>
</evidence>
<evidence type="ECO:0000313" key="10">
    <source>
        <dbReference type="Proteomes" id="UP000238479"/>
    </source>
</evidence>
<protein>
    <submittedName>
        <fullName evidence="9">Putative PGG domain, protein accelerated cell death 6</fullName>
    </submittedName>
</protein>
<evidence type="ECO:0000256" key="1">
    <source>
        <dbReference type="ARBA" id="ARBA00004141"/>
    </source>
</evidence>
<name>A0A2P6REH7_ROSCH</name>
<keyword evidence="2 7" id="KW-0812">Transmembrane</keyword>
<feature type="transmembrane region" description="Helical" evidence="7">
    <location>
        <begin position="156"/>
        <end position="182"/>
    </location>
</feature>
<dbReference type="PANTHER" id="PTHR24186">
    <property type="entry name" value="PROTEIN PHOSPHATASE 1 REGULATORY SUBUNIT"/>
    <property type="match status" value="1"/>
</dbReference>
<comment type="subcellular location">
    <subcellularLocation>
        <location evidence="1">Membrane</location>
        <topology evidence="1">Multi-pass membrane protein</topology>
    </subcellularLocation>
</comment>
<dbReference type="PANTHER" id="PTHR24186:SF50">
    <property type="entry name" value="ANKYRIN REPEAT-CONTAINING PROTEIN ITN1-LIKE ISOFORM X1"/>
    <property type="match status" value="1"/>
</dbReference>
<feature type="transmembrane region" description="Helical" evidence="7">
    <location>
        <begin position="113"/>
        <end position="136"/>
    </location>
</feature>
<keyword evidence="6 7" id="KW-0472">Membrane</keyword>
<evidence type="ECO:0000256" key="6">
    <source>
        <dbReference type="ARBA" id="ARBA00023136"/>
    </source>
</evidence>
<feature type="transmembrane region" description="Helical" evidence="7">
    <location>
        <begin position="202"/>
        <end position="223"/>
    </location>
</feature>
<dbReference type="InterPro" id="IPR026961">
    <property type="entry name" value="PGG_dom"/>
</dbReference>
<keyword evidence="5" id="KW-0040">ANK repeat</keyword>
<organism evidence="9 10">
    <name type="scientific">Rosa chinensis</name>
    <name type="common">China rose</name>
    <dbReference type="NCBI Taxonomy" id="74649"/>
    <lineage>
        <taxon>Eukaryota</taxon>
        <taxon>Viridiplantae</taxon>
        <taxon>Streptophyta</taxon>
        <taxon>Embryophyta</taxon>
        <taxon>Tracheophyta</taxon>
        <taxon>Spermatophyta</taxon>
        <taxon>Magnoliopsida</taxon>
        <taxon>eudicotyledons</taxon>
        <taxon>Gunneridae</taxon>
        <taxon>Pentapetalae</taxon>
        <taxon>rosids</taxon>
        <taxon>fabids</taxon>
        <taxon>Rosales</taxon>
        <taxon>Rosaceae</taxon>
        <taxon>Rosoideae</taxon>
        <taxon>Rosoideae incertae sedis</taxon>
        <taxon>Rosa</taxon>
    </lineage>
</organism>
<dbReference type="Pfam" id="PF13962">
    <property type="entry name" value="PGG"/>
    <property type="match status" value="1"/>
</dbReference>
<evidence type="ECO:0000256" key="2">
    <source>
        <dbReference type="ARBA" id="ARBA00022692"/>
    </source>
</evidence>
<dbReference type="EMBL" id="PDCK01000041">
    <property type="protein sequence ID" value="PRQ44828.1"/>
    <property type="molecule type" value="Genomic_DNA"/>
</dbReference>
<dbReference type="Proteomes" id="UP000238479">
    <property type="component" value="Chromosome 3"/>
</dbReference>
<gene>
    <name evidence="9" type="ORF">RchiOBHm_Chr3g0483531</name>
</gene>
<proteinExistence type="predicted"/>
<evidence type="ECO:0000259" key="8">
    <source>
        <dbReference type="Pfam" id="PF13962"/>
    </source>
</evidence>
<evidence type="ECO:0000256" key="7">
    <source>
        <dbReference type="SAM" id="Phobius"/>
    </source>
</evidence>
<dbReference type="GO" id="GO:0005886">
    <property type="term" value="C:plasma membrane"/>
    <property type="evidence" value="ECO:0007669"/>
    <property type="project" value="TreeGrafter"/>
</dbReference>
<accession>A0A2P6REH7</accession>
<dbReference type="STRING" id="74649.A0A2P6REH7"/>
<keyword evidence="3" id="KW-0677">Repeat</keyword>
<dbReference type="AlphaFoldDB" id="A0A2P6REH7"/>
<evidence type="ECO:0000313" key="9">
    <source>
        <dbReference type="EMBL" id="PRQ44828.1"/>
    </source>
</evidence>
<comment type="caution">
    <text evidence="9">The sequence shown here is derived from an EMBL/GenBank/DDBJ whole genome shotgun (WGS) entry which is preliminary data.</text>
</comment>
<keyword evidence="4 7" id="KW-1133">Transmembrane helix</keyword>
<evidence type="ECO:0000256" key="5">
    <source>
        <dbReference type="ARBA" id="ARBA00023043"/>
    </source>
</evidence>
<reference evidence="9 10" key="1">
    <citation type="journal article" date="2018" name="Nat. Genet.">
        <title>The Rosa genome provides new insights in the design of modern roses.</title>
        <authorList>
            <person name="Bendahmane M."/>
        </authorList>
    </citation>
    <scope>NUCLEOTIDE SEQUENCE [LARGE SCALE GENOMIC DNA]</scope>
    <source>
        <strain evidence="10">cv. Old Blush</strain>
    </source>
</reference>
<dbReference type="OMA" id="MADYESE"/>
<feature type="transmembrane region" description="Helical" evidence="7">
    <location>
        <begin position="229"/>
        <end position="249"/>
    </location>
</feature>
<dbReference type="Gramene" id="PRQ44828">
    <property type="protein sequence ID" value="PRQ44828"/>
    <property type="gene ID" value="RchiOBHm_Chr3g0483531"/>
</dbReference>
<evidence type="ECO:0000256" key="3">
    <source>
        <dbReference type="ARBA" id="ARBA00022737"/>
    </source>
</evidence>